<dbReference type="EMBL" id="AASEBA010000089">
    <property type="protein sequence ID" value="EFC9752423.1"/>
    <property type="molecule type" value="Genomic_DNA"/>
</dbReference>
<gene>
    <name evidence="4" type="ORF">D9D43_26110</name>
    <name evidence="1" type="ORF">DS732_19875</name>
    <name evidence="5" type="ORF">DTL43_03570</name>
    <name evidence="2" type="ORF">E6D34_24925</name>
    <name evidence="3" type="ORF">F9461_26900</name>
</gene>
<organism evidence="5 6">
    <name type="scientific">Escherichia coli</name>
    <dbReference type="NCBI Taxonomy" id="562"/>
    <lineage>
        <taxon>Bacteria</taxon>
        <taxon>Pseudomonadati</taxon>
        <taxon>Pseudomonadota</taxon>
        <taxon>Gammaproteobacteria</taxon>
        <taxon>Enterobacterales</taxon>
        <taxon>Enterobacteriaceae</taxon>
        <taxon>Escherichia</taxon>
    </lineage>
</organism>
<evidence type="ECO:0000313" key="9">
    <source>
        <dbReference type="Proteomes" id="UP000532204"/>
    </source>
</evidence>
<dbReference type="Proteomes" id="UP000534496">
    <property type="component" value="Unassembled WGS sequence"/>
</dbReference>
<dbReference type="Proteomes" id="UP000272336">
    <property type="component" value="Unassembled WGS sequence"/>
</dbReference>
<dbReference type="Proteomes" id="UP000256244">
    <property type="component" value="Chromosome"/>
</dbReference>
<dbReference type="EMBL" id="AASVQO010000049">
    <property type="protein sequence ID" value="EFH3676754.1"/>
    <property type="molecule type" value="Genomic_DNA"/>
</dbReference>
<evidence type="ECO:0000313" key="5">
    <source>
        <dbReference type="EMBL" id="RDA42289.1"/>
    </source>
</evidence>
<dbReference type="Proteomes" id="UP000253687">
    <property type="component" value="Unassembled WGS sequence"/>
</dbReference>
<reference evidence="5 6" key="1">
    <citation type="submission" date="2018-07" db="EMBL/GenBank/DDBJ databases">
        <title>Whole Genome Sequence Analysis of Avian Pathogenic E. coli - An Australian Perspective.</title>
        <authorList>
            <person name="Cummins M.L."/>
            <person name="Reid C.J."/>
            <person name="Roy Chowdhury P."/>
            <person name="Bushell R."/>
            <person name="Esbert N."/>
            <person name="Tivendale K.A."/>
            <person name="Noormohammadi A.H."/>
            <person name="Islam S."/>
            <person name="Marenda M.S."/>
            <person name="Browning G.F."/>
            <person name="Markham P.F."/>
            <person name="Djordjevic S.P."/>
        </authorList>
    </citation>
    <scope>NUCLEOTIDE SEQUENCE [LARGE SCALE GENOMIC DNA]</scope>
    <source>
        <strain evidence="5 6">AVC211</strain>
    </source>
</reference>
<evidence type="ECO:0000313" key="7">
    <source>
        <dbReference type="Proteomes" id="UP000256244"/>
    </source>
</evidence>
<evidence type="ECO:0000313" key="10">
    <source>
        <dbReference type="Proteomes" id="UP000534496"/>
    </source>
</evidence>
<evidence type="ECO:0000313" key="1">
    <source>
        <dbReference type="EMBL" id="AXO08433.1"/>
    </source>
</evidence>
<dbReference type="EMBL" id="CP031546">
    <property type="protein sequence ID" value="AXO08433.1"/>
    <property type="molecule type" value="Genomic_DNA"/>
</dbReference>
<protein>
    <submittedName>
        <fullName evidence="5">DUF2913 family protein</fullName>
    </submittedName>
</protein>
<accession>A0A2U9LGW1</accession>
<evidence type="ECO:0000313" key="3">
    <source>
        <dbReference type="EMBL" id="EFH3676754.1"/>
    </source>
</evidence>
<reference evidence="4 8" key="3">
    <citation type="submission" date="2018-10" db="EMBL/GenBank/DDBJ databases">
        <authorList>
            <consortium name="NARMS: The National Antimicrobial Resistance Monitoring System"/>
        </authorList>
    </citation>
    <scope>NUCLEOTIDE SEQUENCE [LARGE SCALE GENOMIC DNA]</scope>
    <source>
        <strain evidence="4 8">CVM N17EC0060</strain>
        <strain evidence="2 9">CVM N18EC122</strain>
        <strain evidence="3 10">CVM N19EC0189</strain>
    </source>
</reference>
<dbReference type="Proteomes" id="UP000532204">
    <property type="component" value="Unassembled WGS sequence"/>
</dbReference>
<sequence>MRSRLEYLWQACSGDVSVQTDLFRLTFALETIREQGWCWRILSDRKWEGRNVVVPNGDAGSFYLSRSRLEAAFDYQGRLLHPLTGDVSALAALLRNAGWYPIPAGTTDMAMFELSVIR</sequence>
<evidence type="ECO:0000313" key="2">
    <source>
        <dbReference type="EMBL" id="EFC9752423.1"/>
    </source>
</evidence>
<proteinExistence type="predicted"/>
<name>A0A2U9LGW1_ECOLX</name>
<dbReference type="AlphaFoldDB" id="A0A2U9LGW1"/>
<evidence type="ECO:0000313" key="6">
    <source>
        <dbReference type="Proteomes" id="UP000253687"/>
    </source>
</evidence>
<evidence type="ECO:0000313" key="4">
    <source>
        <dbReference type="EMBL" id="MGE16977.1"/>
    </source>
</evidence>
<dbReference type="EMBL" id="QOGZ01000003">
    <property type="protein sequence ID" value="RDA42289.1"/>
    <property type="molecule type" value="Genomic_DNA"/>
</dbReference>
<dbReference type="EMBL" id="RNLZ01000097">
    <property type="protein sequence ID" value="MGE16977.1"/>
    <property type="molecule type" value="Genomic_DNA"/>
</dbReference>
<evidence type="ECO:0000313" key="8">
    <source>
        <dbReference type="Proteomes" id="UP000272336"/>
    </source>
</evidence>
<reference evidence="1 7" key="2">
    <citation type="submission" date="2018-08" db="EMBL/GenBank/DDBJ databases">
        <title>Complete genome sequencing and genomic characterization of five Escherichia coli strains co-producing MCR-1 and ESBLs from different origins in China.</title>
        <authorList>
            <person name="Bai L."/>
        </authorList>
    </citation>
    <scope>NUCLEOTIDE SEQUENCE [LARGE SCALE GENOMIC DNA]</scope>
    <source>
        <strain evidence="7">cq9</strain>
        <strain evidence="1">Cq9</strain>
    </source>
</reference>